<dbReference type="InterPro" id="IPR036388">
    <property type="entry name" value="WH-like_DNA-bd_sf"/>
</dbReference>
<dbReference type="PROSITE" id="PS50995">
    <property type="entry name" value="HTH_MARR_2"/>
    <property type="match status" value="1"/>
</dbReference>
<dbReference type="Proteomes" id="UP000237061">
    <property type="component" value="Unassembled WGS sequence"/>
</dbReference>
<dbReference type="InterPro" id="IPR039422">
    <property type="entry name" value="MarR/SlyA-like"/>
</dbReference>
<dbReference type="InterPro" id="IPR000835">
    <property type="entry name" value="HTH_MarR-typ"/>
</dbReference>
<feature type="domain" description="HTH marR-type" evidence="2">
    <location>
        <begin position="11"/>
        <end position="147"/>
    </location>
</feature>
<sequence length="173" mass="19253">MIVHMKSPQPHTELFTVMREFTLESDRYVERVASLHGLHRTDLNALGFLVRPSREGNTMTPGKLGDALNLSSPATTALVDRLARSGHVVRQRDQADRRQIQLSMTEHARNVGRTLFLPLAMELGGAVQNYTPEELELVERFLRDMTAATSTARENLKAPEAREESGAPAQAAH</sequence>
<dbReference type="EMBL" id="PPXC01000018">
    <property type="protein sequence ID" value="POH72060.1"/>
    <property type="molecule type" value="Genomic_DNA"/>
</dbReference>
<gene>
    <name evidence="3" type="ORF">CVS27_17935</name>
</gene>
<accession>A0A2S3ZS76</accession>
<dbReference type="GO" id="GO:0003700">
    <property type="term" value="F:DNA-binding transcription factor activity"/>
    <property type="evidence" value="ECO:0007669"/>
    <property type="project" value="InterPro"/>
</dbReference>
<evidence type="ECO:0000256" key="1">
    <source>
        <dbReference type="SAM" id="MobiDB-lite"/>
    </source>
</evidence>
<organism evidence="3 4">
    <name type="scientific">Arthrobacter glacialis</name>
    <dbReference type="NCBI Taxonomy" id="1664"/>
    <lineage>
        <taxon>Bacteria</taxon>
        <taxon>Bacillati</taxon>
        <taxon>Actinomycetota</taxon>
        <taxon>Actinomycetes</taxon>
        <taxon>Micrococcales</taxon>
        <taxon>Micrococcaceae</taxon>
        <taxon>Arthrobacter</taxon>
    </lineage>
</organism>
<dbReference type="OrthoDB" id="162531at2"/>
<comment type="caution">
    <text evidence="3">The sequence shown here is derived from an EMBL/GenBank/DDBJ whole genome shotgun (WGS) entry which is preliminary data.</text>
</comment>
<dbReference type="PANTHER" id="PTHR33164:SF106">
    <property type="entry name" value="TRANSCRIPTIONAL REGULATORY PROTEIN"/>
    <property type="match status" value="1"/>
</dbReference>
<feature type="region of interest" description="Disordered" evidence="1">
    <location>
        <begin position="151"/>
        <end position="173"/>
    </location>
</feature>
<dbReference type="PRINTS" id="PR00598">
    <property type="entry name" value="HTHMARR"/>
</dbReference>
<proteinExistence type="predicted"/>
<dbReference type="InterPro" id="IPR036390">
    <property type="entry name" value="WH_DNA-bd_sf"/>
</dbReference>
<dbReference type="PANTHER" id="PTHR33164">
    <property type="entry name" value="TRANSCRIPTIONAL REGULATOR, MARR FAMILY"/>
    <property type="match status" value="1"/>
</dbReference>
<dbReference type="GO" id="GO:0006950">
    <property type="term" value="P:response to stress"/>
    <property type="evidence" value="ECO:0007669"/>
    <property type="project" value="TreeGrafter"/>
</dbReference>
<dbReference type="SUPFAM" id="SSF46785">
    <property type="entry name" value="Winged helix' DNA-binding domain"/>
    <property type="match status" value="1"/>
</dbReference>
<dbReference type="AlphaFoldDB" id="A0A2S3ZS76"/>
<feature type="compositionally biased region" description="Basic and acidic residues" evidence="1">
    <location>
        <begin position="154"/>
        <end position="165"/>
    </location>
</feature>
<evidence type="ECO:0000259" key="2">
    <source>
        <dbReference type="PROSITE" id="PS50995"/>
    </source>
</evidence>
<dbReference type="SMART" id="SM00347">
    <property type="entry name" value="HTH_MARR"/>
    <property type="match status" value="1"/>
</dbReference>
<name>A0A2S3ZS76_ARTGL</name>
<dbReference type="Pfam" id="PF12802">
    <property type="entry name" value="MarR_2"/>
    <property type="match status" value="1"/>
</dbReference>
<protein>
    <submittedName>
        <fullName evidence="3">MarR family transcriptional regulator</fullName>
    </submittedName>
</protein>
<reference evidence="3 4" key="1">
    <citation type="submission" date="2018-01" db="EMBL/GenBank/DDBJ databases">
        <title>Arthrobacter sp. nov., from glaciers in China.</title>
        <authorList>
            <person name="Liu Q."/>
            <person name="Xin Y.-H."/>
        </authorList>
    </citation>
    <scope>NUCLEOTIDE SEQUENCE [LARGE SCALE GENOMIC DNA]</scope>
    <source>
        <strain evidence="3 4">HLT2-12-2</strain>
    </source>
</reference>
<evidence type="ECO:0000313" key="4">
    <source>
        <dbReference type="Proteomes" id="UP000237061"/>
    </source>
</evidence>
<keyword evidence="4" id="KW-1185">Reference proteome</keyword>
<dbReference type="Gene3D" id="1.10.10.10">
    <property type="entry name" value="Winged helix-like DNA-binding domain superfamily/Winged helix DNA-binding domain"/>
    <property type="match status" value="1"/>
</dbReference>
<evidence type="ECO:0000313" key="3">
    <source>
        <dbReference type="EMBL" id="POH72060.1"/>
    </source>
</evidence>